<dbReference type="InterPro" id="IPR021969">
    <property type="entry name" value="DUF3579"/>
</dbReference>
<dbReference type="KEGG" id="cpra:CPter91_3906"/>
<evidence type="ECO:0000313" key="2">
    <source>
        <dbReference type="EMBL" id="AMP16148.1"/>
    </source>
</evidence>
<evidence type="ECO:0000313" key="1">
    <source>
        <dbReference type="EMBL" id="AMP06227.1"/>
    </source>
</evidence>
<dbReference type="RefSeq" id="WP_061942599.1">
    <property type="nucleotide sequence ID" value="NZ_CP013234.1"/>
</dbReference>
<dbReference type="OrthoDB" id="9814727at2"/>
<dbReference type="AlphaFoldDB" id="A0A127Q857"/>
<sequence>MADIIPSPDAPAKEFFIQGITSDGRQFRPSDWAERLCGVMSCFRPEGAGGRNAHLQYSPYVRPVLLNGVRSVVVNEELRQIEPLAYHFVVNFAKDNDLQILQGCLLPDADAPKST</sequence>
<dbReference type="EMBL" id="CP013236">
    <property type="protein sequence ID" value="AMP16148.1"/>
    <property type="molecule type" value="Genomic_DNA"/>
</dbReference>
<proteinExistence type="predicted"/>
<dbReference type="STRING" id="279113.CPter91_3906"/>
<protein>
    <recommendedName>
        <fullName evidence="5">DUF3579 domain-containing protein</fullName>
    </recommendedName>
</protein>
<dbReference type="Proteomes" id="UP000074561">
    <property type="component" value="Chromosome"/>
</dbReference>
<dbReference type="PATRIC" id="fig|279113.10.peg.3911"/>
<keyword evidence="4" id="KW-1185">Reference proteome</keyword>
<gene>
    <name evidence="2" type="ORF">CPter291_3914</name>
    <name evidence="1" type="ORF">CPter91_3906</name>
</gene>
<accession>A0A127Q857</accession>
<dbReference type="Pfam" id="PF12112">
    <property type="entry name" value="DUF3579"/>
    <property type="match status" value="1"/>
</dbReference>
<dbReference type="EMBL" id="CP013234">
    <property type="protein sequence ID" value="AMP06227.1"/>
    <property type="molecule type" value="Genomic_DNA"/>
</dbReference>
<evidence type="ECO:0008006" key="5">
    <source>
        <dbReference type="Google" id="ProtNLM"/>
    </source>
</evidence>
<name>A0A127Q857_9BURK</name>
<evidence type="ECO:0000313" key="4">
    <source>
        <dbReference type="Proteomes" id="UP000074914"/>
    </source>
</evidence>
<dbReference type="Gene3D" id="3.30.70.2340">
    <property type="entry name" value="Uncharacterised protein PF12112 family, DUF3579"/>
    <property type="match status" value="1"/>
</dbReference>
<dbReference type="Proteomes" id="UP000074914">
    <property type="component" value="Chromosome"/>
</dbReference>
<reference evidence="3 4" key="1">
    <citation type="submission" date="2015-11" db="EMBL/GenBank/DDBJ databases">
        <title>Exploring the genomic traits of fungus-feeding bacterial genus Collimonas.</title>
        <authorList>
            <person name="Song C."/>
            <person name="Schmidt R."/>
            <person name="de Jager V."/>
            <person name="Krzyzanowska D."/>
            <person name="Jongedijk E."/>
            <person name="Cankar K."/>
            <person name="Beekwilder J."/>
            <person name="van Veen A."/>
            <person name="de Boer W."/>
            <person name="van Veen J.A."/>
            <person name="Garbeva P."/>
        </authorList>
    </citation>
    <scope>NUCLEOTIDE SEQUENCE [LARGE SCALE GENOMIC DNA]</scope>
    <source>
        <strain evidence="2 4">Ter291</strain>
        <strain evidence="1 3">Ter91</strain>
    </source>
</reference>
<evidence type="ECO:0000313" key="3">
    <source>
        <dbReference type="Proteomes" id="UP000074561"/>
    </source>
</evidence>
<organism evidence="1 3">
    <name type="scientific">Collimonas pratensis</name>
    <dbReference type="NCBI Taxonomy" id="279113"/>
    <lineage>
        <taxon>Bacteria</taxon>
        <taxon>Pseudomonadati</taxon>
        <taxon>Pseudomonadota</taxon>
        <taxon>Betaproteobacteria</taxon>
        <taxon>Burkholderiales</taxon>
        <taxon>Oxalobacteraceae</taxon>
        <taxon>Collimonas</taxon>
    </lineage>
</organism>